<dbReference type="EMBL" id="CASHTH010001844">
    <property type="protein sequence ID" value="CAI8020737.1"/>
    <property type="molecule type" value="Genomic_DNA"/>
</dbReference>
<feature type="region of interest" description="Disordered" evidence="3">
    <location>
        <begin position="394"/>
        <end position="421"/>
    </location>
</feature>
<feature type="compositionally biased region" description="Acidic residues" evidence="3">
    <location>
        <begin position="396"/>
        <end position="414"/>
    </location>
</feature>
<evidence type="ECO:0000256" key="3">
    <source>
        <dbReference type="SAM" id="MobiDB-lite"/>
    </source>
</evidence>
<dbReference type="InterPro" id="IPR001452">
    <property type="entry name" value="SH3_domain"/>
</dbReference>
<sequence>MEAEKQKGDEAYLKVGEIITDDVTGRCLLCMFCLSELVCPIIYTPPISPNLLAARSWQVDPTTLATPSEQAPSELTVVTEEAGEVDKVRRAKVLYRFEAEDPGDLTLEPGQIVDVLWDKDDSRWRGRIGETEGFIPASYVEVLNDETASSNSTDQPAIQPKDPSRAGDFSAGVPAYAITSMGNNIGSCLIQFTDTALTVKFLHTNVTFSWPYNIIRKFKVYNYFSFVSGRRGPYGVAEYNFVMTEKALVLVKHTLTQITSTDFPNDEVSSEGTTVGEQDFIELLKDESRVFFEEAMKQGYVNVTLVKVIVEGPAGVGKTSVVYLLLGKPPPKDRHSTGCAERAIRVIRLGKEGEEWNEITTEEFEKMISEAVPVHLKAKEEGMKKLLEALEKHFEESEEEDEELNGDTCEENKEEESSAHDTDAVIDEVIKKLTRLVGGGKSSHRLQDMELIYLTDTGGQQPFWDLIPIFASDTSATLFVHRVCEKLDEHPLNDLYQTGKRVGPSQRATLTTAEAFKAMLRGLHEGEGKSSKMIAVGTHRDLADDCEETLEEKNKKFAAIASPHFEKDVVFRNDAMQEIIFPVNAKTPDDEKEARKIRASIEQGATQHKIPIWWFILQMILEALAHKLGRDVLSKDECVRISDTLGFVEGELDAALAFFDKLNIFLYKKSILPRVVFTNPQVPMGNLSRLVKKQYHLKAAEADPTKATCVAISGQWKNFRDCGILTPECLNEFKADYVDGIFNPTDFLTLLENLLVISQLSANEYFFPAILSMTTETKINACLMSSRTTKIAPLVVEFPTGWAPPGVYCCSVCHLQSHSGWKVVKKPPIKPRSRSSNAPPAQHHSISRNCIEFTKVGRPGSVTLVDNFSSFAVCVNIDTSKMEREDLAQHCQAIKTEIFAAVDAALENTHHKDTHPTSAFLCPRQEDASCSTKLHVAHLSSNGKQWICSANSGVFDYLTPDQTLWLSGTEPVVHSKTSHPKLSDLANRVAAIIPHKWKEVAIQLDLSKGERKAIESDEDKSFDRFVAVLEQWRQSAIVPYTWKTIVNVLKSASVDETRLAEELEKNFC</sequence>
<comment type="caution">
    <text evidence="6">The sequence shown here is derived from an EMBL/GenBank/DDBJ whole genome shotgun (WGS) entry which is preliminary data.</text>
</comment>
<accession>A0AA35S172</accession>
<evidence type="ECO:0000259" key="5">
    <source>
        <dbReference type="PROSITE" id="PS50017"/>
    </source>
</evidence>
<dbReference type="InterPro" id="IPR027417">
    <property type="entry name" value="P-loop_NTPase"/>
</dbReference>
<evidence type="ECO:0000313" key="7">
    <source>
        <dbReference type="Proteomes" id="UP001174909"/>
    </source>
</evidence>
<dbReference type="InterPro" id="IPR000488">
    <property type="entry name" value="Death_dom"/>
</dbReference>
<dbReference type="SMART" id="SM00326">
    <property type="entry name" value="SH3"/>
    <property type="match status" value="1"/>
</dbReference>
<dbReference type="Gene3D" id="2.30.30.40">
    <property type="entry name" value="SH3 Domains"/>
    <property type="match status" value="1"/>
</dbReference>
<protein>
    <recommendedName>
        <fullName evidence="8">SH3 domain-containing protein</fullName>
    </recommendedName>
</protein>
<dbReference type="AlphaFoldDB" id="A0AA35S172"/>
<gene>
    <name evidence="6" type="ORF">GBAR_LOCUS12377</name>
</gene>
<dbReference type="Gene3D" id="2.30.29.30">
    <property type="entry name" value="Pleckstrin-homology domain (PH domain)/Phosphotyrosine-binding domain (PTB)"/>
    <property type="match status" value="1"/>
</dbReference>
<name>A0AA35S172_GEOBA</name>
<dbReference type="SUPFAM" id="SSF52540">
    <property type="entry name" value="P-loop containing nucleoside triphosphate hydrolases"/>
    <property type="match status" value="1"/>
</dbReference>
<evidence type="ECO:0000256" key="1">
    <source>
        <dbReference type="ARBA" id="ARBA00022443"/>
    </source>
</evidence>
<evidence type="ECO:0008006" key="8">
    <source>
        <dbReference type="Google" id="ProtNLM"/>
    </source>
</evidence>
<organism evidence="6 7">
    <name type="scientific">Geodia barretti</name>
    <name type="common">Barrett's horny sponge</name>
    <dbReference type="NCBI Taxonomy" id="519541"/>
    <lineage>
        <taxon>Eukaryota</taxon>
        <taxon>Metazoa</taxon>
        <taxon>Porifera</taxon>
        <taxon>Demospongiae</taxon>
        <taxon>Heteroscleromorpha</taxon>
        <taxon>Tetractinellida</taxon>
        <taxon>Astrophorina</taxon>
        <taxon>Geodiidae</taxon>
        <taxon>Geodia</taxon>
    </lineage>
</organism>
<dbReference type="InterPro" id="IPR011993">
    <property type="entry name" value="PH-like_dom_sf"/>
</dbReference>
<dbReference type="PROSITE" id="PS50017">
    <property type="entry name" value="DEATH_DOMAIN"/>
    <property type="match status" value="1"/>
</dbReference>
<keyword evidence="7" id="KW-1185">Reference proteome</keyword>
<keyword evidence="1 2" id="KW-0728">SH3 domain</keyword>
<proteinExistence type="predicted"/>
<dbReference type="SUPFAM" id="SSF47986">
    <property type="entry name" value="DEATH domain"/>
    <property type="match status" value="1"/>
</dbReference>
<dbReference type="SUPFAM" id="SSF50729">
    <property type="entry name" value="PH domain-like"/>
    <property type="match status" value="1"/>
</dbReference>
<evidence type="ECO:0000313" key="6">
    <source>
        <dbReference type="EMBL" id="CAI8020737.1"/>
    </source>
</evidence>
<dbReference type="InterPro" id="IPR011029">
    <property type="entry name" value="DEATH-like_dom_sf"/>
</dbReference>
<dbReference type="GO" id="GO:0007165">
    <property type="term" value="P:signal transduction"/>
    <property type="evidence" value="ECO:0007669"/>
    <property type="project" value="InterPro"/>
</dbReference>
<dbReference type="Gene3D" id="1.10.533.10">
    <property type="entry name" value="Death Domain, Fas"/>
    <property type="match status" value="1"/>
</dbReference>
<dbReference type="PROSITE" id="PS50002">
    <property type="entry name" value="SH3"/>
    <property type="match status" value="1"/>
</dbReference>
<dbReference type="CDD" id="cd01670">
    <property type="entry name" value="Death"/>
    <property type="match status" value="1"/>
</dbReference>
<dbReference type="InterPro" id="IPR036028">
    <property type="entry name" value="SH3-like_dom_sf"/>
</dbReference>
<dbReference type="Proteomes" id="UP001174909">
    <property type="component" value="Unassembled WGS sequence"/>
</dbReference>
<dbReference type="Pfam" id="PF07653">
    <property type="entry name" value="SH3_2"/>
    <property type="match status" value="1"/>
</dbReference>
<reference evidence="6" key="1">
    <citation type="submission" date="2023-03" db="EMBL/GenBank/DDBJ databases">
        <authorList>
            <person name="Steffen K."/>
            <person name="Cardenas P."/>
        </authorList>
    </citation>
    <scope>NUCLEOTIDE SEQUENCE</scope>
</reference>
<dbReference type="SUPFAM" id="SSF50044">
    <property type="entry name" value="SH3-domain"/>
    <property type="match status" value="1"/>
</dbReference>
<feature type="domain" description="SH3" evidence="4">
    <location>
        <begin position="86"/>
        <end position="145"/>
    </location>
</feature>
<dbReference type="Gene3D" id="3.40.50.300">
    <property type="entry name" value="P-loop containing nucleotide triphosphate hydrolases"/>
    <property type="match status" value="1"/>
</dbReference>
<evidence type="ECO:0000256" key="2">
    <source>
        <dbReference type="PROSITE-ProRule" id="PRU00192"/>
    </source>
</evidence>
<feature type="domain" description="Death" evidence="5">
    <location>
        <begin position="996"/>
        <end position="1050"/>
    </location>
</feature>
<evidence type="ECO:0000259" key="4">
    <source>
        <dbReference type="PROSITE" id="PS50002"/>
    </source>
</evidence>